<evidence type="ECO:0000259" key="1">
    <source>
        <dbReference type="Pfam" id="PF13643"/>
    </source>
</evidence>
<dbReference type="EMBL" id="RKRG01000002">
    <property type="protein sequence ID" value="RPF51485.1"/>
    <property type="molecule type" value="Genomic_DNA"/>
</dbReference>
<comment type="caution">
    <text evidence="2">The sequence shown here is derived from an EMBL/GenBank/DDBJ whole genome shotgun (WGS) entry which is preliminary data.</text>
</comment>
<feature type="domain" description="DUF4145" evidence="1">
    <location>
        <begin position="98"/>
        <end position="180"/>
    </location>
</feature>
<evidence type="ECO:0000313" key="2">
    <source>
        <dbReference type="EMBL" id="RPF51485.1"/>
    </source>
</evidence>
<accession>A0A3N5C047</accession>
<dbReference type="RefSeq" id="WP_069574437.1">
    <property type="nucleotide sequence ID" value="NZ_RKRG01000002.1"/>
</dbReference>
<sequence length="218" mass="24691">MKGYVGPEFKKDAFNCPYCEVYAHQKWRYRLMIFNSNGEHPADPIYDQLGVRGWSTSKCDHCGEISFWHDEQLIYPKSSIAPLPNDDMPNDVKEDYIEARNIVNDSPRGACALLRLALQKLMPHLGESGKNLNEDIGNLVKKGISSEVQKAFDSVRVIGNNAVHPGELDLKDDVQTAISLFRLINYIVDNQISSKKEIDGIFEGLPQINIEAIKRRDK</sequence>
<evidence type="ECO:0000313" key="3">
    <source>
        <dbReference type="Proteomes" id="UP000271783"/>
    </source>
</evidence>
<gene>
    <name evidence="2" type="ORF">EDC42_0812</name>
</gene>
<dbReference type="InterPro" id="IPR025285">
    <property type="entry name" value="DUF4145"/>
</dbReference>
<name>A0A3N5C047_9EURY</name>
<proteinExistence type="predicted"/>
<protein>
    <submittedName>
        <fullName evidence="2">Uncharacterized protein DUF4145</fullName>
    </submittedName>
</protein>
<dbReference type="Proteomes" id="UP000271783">
    <property type="component" value="Unassembled WGS sequence"/>
</dbReference>
<reference evidence="2 3" key="1">
    <citation type="submission" date="2018-11" db="EMBL/GenBank/DDBJ databases">
        <title>Genomic Encyclopedia of Type Strains, Phase IV (KMG-IV): sequencing the most valuable type-strain genomes for metagenomic binning, comparative biology and taxonomic classification.</title>
        <authorList>
            <person name="Goeker M."/>
        </authorList>
    </citation>
    <scope>NUCLEOTIDE SEQUENCE [LARGE SCALE GENOMIC DNA]</scope>
    <source>
        <strain evidence="2 3">DSM 11977</strain>
    </source>
</reference>
<dbReference type="AlphaFoldDB" id="A0A3N5C047"/>
<keyword evidence="3" id="KW-1185">Reference proteome</keyword>
<organism evidence="2 3">
    <name type="scientific">Methanobrevibacter gottschalkii DSM 11977</name>
    <dbReference type="NCBI Taxonomy" id="1122229"/>
    <lineage>
        <taxon>Archaea</taxon>
        <taxon>Methanobacteriati</taxon>
        <taxon>Methanobacteriota</taxon>
        <taxon>Methanomada group</taxon>
        <taxon>Methanobacteria</taxon>
        <taxon>Methanobacteriales</taxon>
        <taxon>Methanobacteriaceae</taxon>
        <taxon>Methanobrevibacter</taxon>
    </lineage>
</organism>
<dbReference type="Pfam" id="PF13643">
    <property type="entry name" value="DUF4145"/>
    <property type="match status" value="1"/>
</dbReference>